<dbReference type="PANTHER" id="PTHR24171">
    <property type="entry name" value="ANKYRIN REPEAT DOMAIN-CONTAINING PROTEIN 39-RELATED"/>
    <property type="match status" value="1"/>
</dbReference>
<feature type="repeat" description="ANK" evidence="3">
    <location>
        <begin position="113"/>
        <end position="145"/>
    </location>
</feature>
<reference evidence="4" key="1">
    <citation type="submission" date="2021-03" db="EMBL/GenBank/DDBJ databases">
        <authorList>
            <person name="Bekaert M."/>
        </authorList>
    </citation>
    <scope>NUCLEOTIDE SEQUENCE</scope>
</reference>
<feature type="repeat" description="ANK" evidence="3">
    <location>
        <begin position="212"/>
        <end position="244"/>
    </location>
</feature>
<protein>
    <submittedName>
        <fullName evidence="4">Uncharacterized protein</fullName>
    </submittedName>
</protein>
<keyword evidence="1" id="KW-0677">Repeat</keyword>
<dbReference type="SUPFAM" id="SSF48403">
    <property type="entry name" value="Ankyrin repeat"/>
    <property type="match status" value="1"/>
</dbReference>
<dbReference type="PRINTS" id="PR01415">
    <property type="entry name" value="ANKYRIN"/>
</dbReference>
<accession>A0A8S3VLB9</accession>
<dbReference type="PROSITE" id="PS50297">
    <property type="entry name" value="ANK_REP_REGION"/>
    <property type="match status" value="4"/>
</dbReference>
<comment type="caution">
    <text evidence="4">The sequence shown here is derived from an EMBL/GenBank/DDBJ whole genome shotgun (WGS) entry which is preliminary data.</text>
</comment>
<dbReference type="EMBL" id="CAJPWZ010003244">
    <property type="protein sequence ID" value="CAG2254450.1"/>
    <property type="molecule type" value="Genomic_DNA"/>
</dbReference>
<evidence type="ECO:0000256" key="3">
    <source>
        <dbReference type="PROSITE-ProRule" id="PRU00023"/>
    </source>
</evidence>
<dbReference type="InterPro" id="IPR036770">
    <property type="entry name" value="Ankyrin_rpt-contain_sf"/>
</dbReference>
<keyword evidence="5" id="KW-1185">Reference proteome</keyword>
<dbReference type="Pfam" id="PF13637">
    <property type="entry name" value="Ank_4"/>
    <property type="match status" value="1"/>
</dbReference>
<dbReference type="Pfam" id="PF12796">
    <property type="entry name" value="Ank_2"/>
    <property type="match status" value="2"/>
</dbReference>
<feature type="repeat" description="ANK" evidence="3">
    <location>
        <begin position="247"/>
        <end position="279"/>
    </location>
</feature>
<proteinExistence type="predicted"/>
<evidence type="ECO:0000313" key="4">
    <source>
        <dbReference type="EMBL" id="CAG2254450.1"/>
    </source>
</evidence>
<feature type="repeat" description="ANK" evidence="3">
    <location>
        <begin position="280"/>
        <end position="312"/>
    </location>
</feature>
<organism evidence="4 5">
    <name type="scientific">Mytilus edulis</name>
    <name type="common">Blue mussel</name>
    <dbReference type="NCBI Taxonomy" id="6550"/>
    <lineage>
        <taxon>Eukaryota</taxon>
        <taxon>Metazoa</taxon>
        <taxon>Spiralia</taxon>
        <taxon>Lophotrochozoa</taxon>
        <taxon>Mollusca</taxon>
        <taxon>Bivalvia</taxon>
        <taxon>Autobranchia</taxon>
        <taxon>Pteriomorphia</taxon>
        <taxon>Mytilida</taxon>
        <taxon>Mytiloidea</taxon>
        <taxon>Mytilidae</taxon>
        <taxon>Mytilinae</taxon>
        <taxon>Mytilus</taxon>
    </lineage>
</organism>
<keyword evidence="2 3" id="KW-0040">ANK repeat</keyword>
<dbReference type="SMART" id="SM00248">
    <property type="entry name" value="ANK"/>
    <property type="match status" value="7"/>
</dbReference>
<dbReference type="InterPro" id="IPR002110">
    <property type="entry name" value="Ankyrin_rpt"/>
</dbReference>
<dbReference type="PROSITE" id="PS50088">
    <property type="entry name" value="ANK_REPEAT"/>
    <property type="match status" value="5"/>
</dbReference>
<evidence type="ECO:0000313" key="5">
    <source>
        <dbReference type="Proteomes" id="UP000683360"/>
    </source>
</evidence>
<dbReference type="Proteomes" id="UP000683360">
    <property type="component" value="Unassembled WGS sequence"/>
</dbReference>
<evidence type="ECO:0000256" key="2">
    <source>
        <dbReference type="ARBA" id="ARBA00023043"/>
    </source>
</evidence>
<sequence length="341" mass="37248">MIVPKLGCVNYRSNYDFENINALSPMIYFGSVTIYLFTVSNRPIKVLVAFGDQATGCVLHCGGQNGWACSQLAKKLRKMASGEQHLHLSVRENDKEKLGELLGAGVDINCLFYGWTPLQVAIQEGNEDIGVFLIEKGCDYNFHDRHSVTPFEDAVNRNLSKIVGALLSKGVKPDEPLSTGNLAICVAAEKSYKELLQTLINGGATVNSVNNEGATPLYIASKEGHNGLIQTLLNARANVNMPCEKGEQHTPLIAATAAEQFDVVKLLLKNNCDINAPDKDGWTPLWHAYGNNDEDSMKLLLKSGADKNVRNADGVTIMDEAKDADDDSMIELLQSFSQAWT</sequence>
<evidence type="ECO:0000256" key="1">
    <source>
        <dbReference type="ARBA" id="ARBA00022737"/>
    </source>
</evidence>
<name>A0A8S3VLB9_MYTED</name>
<dbReference type="Gene3D" id="1.25.40.20">
    <property type="entry name" value="Ankyrin repeat-containing domain"/>
    <property type="match status" value="1"/>
</dbReference>
<gene>
    <name evidence="4" type="ORF">MEDL_65927</name>
</gene>
<dbReference type="OrthoDB" id="9984784at2759"/>
<dbReference type="AlphaFoldDB" id="A0A8S3VLB9"/>
<feature type="repeat" description="ANK" evidence="3">
    <location>
        <begin position="179"/>
        <end position="211"/>
    </location>
</feature>